<evidence type="ECO:0000256" key="5">
    <source>
        <dbReference type="ARBA" id="ARBA00023136"/>
    </source>
</evidence>
<gene>
    <name evidence="7" type="ORF">GO493_21375</name>
</gene>
<dbReference type="GO" id="GO:0006816">
    <property type="term" value="P:calcium ion transport"/>
    <property type="evidence" value="ECO:0007669"/>
    <property type="project" value="TreeGrafter"/>
</dbReference>
<dbReference type="EMBL" id="WRXN01000010">
    <property type="protein sequence ID" value="MVT10838.1"/>
    <property type="molecule type" value="Genomic_DNA"/>
</dbReference>
<dbReference type="GO" id="GO:0005886">
    <property type="term" value="C:plasma membrane"/>
    <property type="evidence" value="ECO:0007669"/>
    <property type="project" value="TreeGrafter"/>
</dbReference>
<dbReference type="RefSeq" id="WP_157308273.1">
    <property type="nucleotide sequence ID" value="NZ_WRXN01000010.1"/>
</dbReference>
<comment type="caution">
    <text evidence="7">The sequence shown here is derived from an EMBL/GenBank/DDBJ whole genome shotgun (WGS) entry which is preliminary data.</text>
</comment>
<dbReference type="CDD" id="cd00146">
    <property type="entry name" value="PKD"/>
    <property type="match status" value="1"/>
</dbReference>
<evidence type="ECO:0000256" key="3">
    <source>
        <dbReference type="ARBA" id="ARBA00022737"/>
    </source>
</evidence>
<dbReference type="InterPro" id="IPR013783">
    <property type="entry name" value="Ig-like_fold"/>
</dbReference>
<dbReference type="SMART" id="SM00089">
    <property type="entry name" value="PKD"/>
    <property type="match status" value="2"/>
</dbReference>
<feature type="domain" description="PKD" evidence="6">
    <location>
        <begin position="368"/>
        <end position="439"/>
    </location>
</feature>
<keyword evidence="2" id="KW-0812">Transmembrane</keyword>
<dbReference type="Pfam" id="PF18911">
    <property type="entry name" value="PKD_4"/>
    <property type="match status" value="1"/>
</dbReference>
<dbReference type="Gene3D" id="2.60.40.10">
    <property type="entry name" value="Immunoglobulins"/>
    <property type="match status" value="2"/>
</dbReference>
<dbReference type="AlphaFoldDB" id="A0A7K1U960"/>
<dbReference type="Proteomes" id="UP000461730">
    <property type="component" value="Unassembled WGS sequence"/>
</dbReference>
<feature type="domain" description="PKD" evidence="6">
    <location>
        <begin position="311"/>
        <end position="362"/>
    </location>
</feature>
<keyword evidence="3" id="KW-0677">Repeat</keyword>
<dbReference type="Pfam" id="PF13585">
    <property type="entry name" value="CHU_C"/>
    <property type="match status" value="1"/>
</dbReference>
<comment type="subcellular location">
    <subcellularLocation>
        <location evidence="1">Membrane</location>
        <topology evidence="1">Multi-pass membrane protein</topology>
    </subcellularLocation>
</comment>
<evidence type="ECO:0000313" key="7">
    <source>
        <dbReference type="EMBL" id="MVT10838.1"/>
    </source>
</evidence>
<evidence type="ECO:0000313" key="8">
    <source>
        <dbReference type="Proteomes" id="UP000461730"/>
    </source>
</evidence>
<keyword evidence="8" id="KW-1185">Reference proteome</keyword>
<dbReference type="InterPro" id="IPR000601">
    <property type="entry name" value="PKD_dom"/>
</dbReference>
<dbReference type="PROSITE" id="PS50093">
    <property type="entry name" value="PKD"/>
    <property type="match status" value="2"/>
</dbReference>
<dbReference type="PANTHER" id="PTHR46730">
    <property type="entry name" value="POLYCYSTIN-1"/>
    <property type="match status" value="1"/>
</dbReference>
<evidence type="ECO:0000259" key="6">
    <source>
        <dbReference type="PROSITE" id="PS50093"/>
    </source>
</evidence>
<sequence>MFYKYISKTSTTVTYQVTLKLFRICDPAGGNVAAMPSSVFFTVYSKDNNSQYTSVLVNRSSIENRNLGQVDPCIVNPPTVCFQIGIYTTTITVPINNSGYTVAFQSCCRDNTMANLVDTRNPNDEQNYPGNGATYFTEFPANAGIVDNSSPYFAKDEAVLVCANKKFEYDFSAIDPDEGDSLVYVFCNAYGGGQTTNGANGNTTPPPAAAPPYSSVPYKSPYTGSTPLGAGATINSSTGMISGTAPPAGKYVLTVCVYEYRNGTLLGIHRKDFHLNVTTCVKEVVAAMPDTYNDCSGYTITFLNNSTEGKTYDWDFGDGTTTQTTSTDPIQHTYTQQGTYTVKLYVEKNSNCGDSATATAYVYPLLDPKVSITGLCSNTITSFTNNSTTSGAGDAITYFRWDFGVSGTNADTSLLKTAQYQYPGPGNYDVVLQLKTRRGCERFDTSHIVIYDNPPLTTTSDTLLCIRNSLTLFAESVVDGNVVAGTYAWTPNYNIVNANTATPTVSPKLDTAYTVHFTDATGCSNSKRVAIDIRDTLLVKASVDSTVCTGDEVHLVAYADGNYPLTWYDASSNTQVGSGADLYITPPAPNAVYAVVGDLGDCSGYDTTRLTVVDPPVADAGEDATICYGEQVTLQASGGTTYSWTPAATLTTPRQATTVAKPLDTTAYVVAVTDVQGCPKVVTDTVVINVVPPVPAFAGNDTIVILNQPFQLNASGGVRYVWTPADGLDDPNVYNPVTTLNRDITYTVTVYTEEGCSGTDNIHVRFIAGPDIYVPTGFSPNGDGKNDVFRPLPVGIVQLEYFRVFDRWGKMMYSTSQYLKGWDGNFNGQPAAIGTYVWVVQGKNTNNETVQRKGTVTLVR</sequence>
<organism evidence="7 8">
    <name type="scientific">Chitinophaga tropicalis</name>
    <dbReference type="NCBI Taxonomy" id="2683588"/>
    <lineage>
        <taxon>Bacteria</taxon>
        <taxon>Pseudomonadati</taxon>
        <taxon>Bacteroidota</taxon>
        <taxon>Chitinophagia</taxon>
        <taxon>Chitinophagales</taxon>
        <taxon>Chitinophagaceae</taxon>
        <taxon>Chitinophaga</taxon>
    </lineage>
</organism>
<keyword evidence="4" id="KW-1133">Transmembrane helix</keyword>
<dbReference type="InterPro" id="IPR022409">
    <property type="entry name" value="PKD/Chitinase_dom"/>
</dbReference>
<evidence type="ECO:0000256" key="2">
    <source>
        <dbReference type="ARBA" id="ARBA00022692"/>
    </source>
</evidence>
<evidence type="ECO:0000256" key="1">
    <source>
        <dbReference type="ARBA" id="ARBA00004141"/>
    </source>
</evidence>
<accession>A0A7K1U960</accession>
<dbReference type="SUPFAM" id="SSF49299">
    <property type="entry name" value="PKD domain"/>
    <property type="match status" value="2"/>
</dbReference>
<protein>
    <submittedName>
        <fullName evidence="7">T9SS type B sorting domain-containing protein</fullName>
    </submittedName>
</protein>
<evidence type="ECO:0000256" key="4">
    <source>
        <dbReference type="ARBA" id="ARBA00022989"/>
    </source>
</evidence>
<dbReference type="GO" id="GO:0005261">
    <property type="term" value="F:monoatomic cation channel activity"/>
    <property type="evidence" value="ECO:0007669"/>
    <property type="project" value="TreeGrafter"/>
</dbReference>
<dbReference type="PANTHER" id="PTHR46730:SF4">
    <property type="entry name" value="POLYCYSTIC KIDNEY DISEASE PROTEIN 1-LIKE 1"/>
    <property type="match status" value="1"/>
</dbReference>
<reference evidence="7 8" key="1">
    <citation type="submission" date="2019-12" db="EMBL/GenBank/DDBJ databases">
        <title>Chitinophaga sp. strain ysch24 (GDMCC 1.1355), whole genome shotgun sequence.</title>
        <authorList>
            <person name="Zhang X."/>
        </authorList>
    </citation>
    <scope>NUCLEOTIDE SEQUENCE [LARGE SCALE GENOMIC DNA]</scope>
    <source>
        <strain evidence="8">ysch24</strain>
    </source>
</reference>
<dbReference type="InterPro" id="IPR026341">
    <property type="entry name" value="T9SS_type_B"/>
</dbReference>
<dbReference type="NCBIfam" id="TIGR04131">
    <property type="entry name" value="Bac_Flav_CTERM"/>
    <property type="match status" value="1"/>
</dbReference>
<keyword evidence="5" id="KW-0472">Membrane</keyword>
<name>A0A7K1U960_9BACT</name>
<dbReference type="InterPro" id="IPR035986">
    <property type="entry name" value="PKD_dom_sf"/>
</dbReference>
<proteinExistence type="predicted"/>